<dbReference type="AlphaFoldDB" id="A0A9X7Z6K1"/>
<dbReference type="Proteomes" id="UP000663505">
    <property type="component" value="Chromosome"/>
</dbReference>
<dbReference type="PANTHER" id="PTHR43167:SF1">
    <property type="entry name" value="PUTATIVE (AFU_ORTHOLOGUE AFUA_6G01830)-RELATED"/>
    <property type="match status" value="1"/>
</dbReference>
<dbReference type="InterPro" id="IPR029063">
    <property type="entry name" value="SAM-dependent_MTases_sf"/>
</dbReference>
<dbReference type="KEGG" id="afx:JZ786_17575"/>
<dbReference type="EMBL" id="CP071182">
    <property type="protein sequence ID" value="QSO46293.1"/>
    <property type="molecule type" value="Genomic_DNA"/>
</dbReference>
<evidence type="ECO:0000313" key="2">
    <source>
        <dbReference type="Proteomes" id="UP000663505"/>
    </source>
</evidence>
<proteinExistence type="predicted"/>
<name>A0A9X7Z6K1_9BACL</name>
<evidence type="ECO:0000313" key="1">
    <source>
        <dbReference type="EMBL" id="QSO46293.1"/>
    </source>
</evidence>
<evidence type="ECO:0008006" key="3">
    <source>
        <dbReference type="Google" id="ProtNLM"/>
    </source>
</evidence>
<sequence length="184" mass="20535">MVKPSLVERAMSLANRLSYNNSCLDEVGELLHVLVGHLQTGKIAEIGTGCGVSTAWMASATSLDLFTVDRDVRTSSVVRDLFFDLPHVHPILGEWEQILEEGPFRFVFVDAKPAKLAGVDRIVNATEVGGLICLDDFTPIEFWPEDWKGKQDRVRETWLHHPKLVAVELRTSLKTSVILASRIL</sequence>
<accession>A0A9X7Z6K1</accession>
<protein>
    <recommendedName>
        <fullName evidence="3">O-methyltransferase YrrM</fullName>
    </recommendedName>
</protein>
<keyword evidence="2" id="KW-1185">Reference proteome</keyword>
<dbReference type="Pfam" id="PF13578">
    <property type="entry name" value="Methyltransf_24"/>
    <property type="match status" value="1"/>
</dbReference>
<reference evidence="1 2" key="1">
    <citation type="submission" date="2021-02" db="EMBL/GenBank/DDBJ databases">
        <title>Alicyclobacillus curvatus sp. nov. and Alicyclobacillus mengziensis sp. nov., two acidophilic bacteria isolated from acid mine drainage.</title>
        <authorList>
            <person name="Huang Y."/>
        </authorList>
    </citation>
    <scope>NUCLEOTIDE SEQUENCE [LARGE SCALE GENOMIC DNA]</scope>
    <source>
        <strain evidence="1 2">S30H14</strain>
    </source>
</reference>
<dbReference type="PANTHER" id="PTHR43167">
    <property type="entry name" value="PUTATIVE (AFU_ORTHOLOGUE AFUA_6G01830)-RELATED"/>
    <property type="match status" value="1"/>
</dbReference>
<dbReference type="SUPFAM" id="SSF53335">
    <property type="entry name" value="S-adenosyl-L-methionine-dependent methyltransferases"/>
    <property type="match status" value="1"/>
</dbReference>
<dbReference type="RefSeq" id="WP_206655662.1">
    <property type="nucleotide sequence ID" value="NZ_CP071182.1"/>
</dbReference>
<gene>
    <name evidence="1" type="ORF">JZ786_17575</name>
</gene>
<dbReference type="Gene3D" id="3.40.50.150">
    <property type="entry name" value="Vaccinia Virus protein VP39"/>
    <property type="match status" value="1"/>
</dbReference>
<organism evidence="1 2">
    <name type="scientific">Alicyclobacillus mengziensis</name>
    <dbReference type="NCBI Taxonomy" id="2931921"/>
    <lineage>
        <taxon>Bacteria</taxon>
        <taxon>Bacillati</taxon>
        <taxon>Bacillota</taxon>
        <taxon>Bacilli</taxon>
        <taxon>Bacillales</taxon>
        <taxon>Alicyclobacillaceae</taxon>
        <taxon>Alicyclobacillus</taxon>
    </lineage>
</organism>